<accession>A0A501WTY7</accession>
<name>A0A501WTY7_9GAMM</name>
<evidence type="ECO:0000256" key="1">
    <source>
        <dbReference type="ARBA" id="ARBA00035644"/>
    </source>
</evidence>
<gene>
    <name evidence="3" type="ORF">FJM67_09375</name>
</gene>
<evidence type="ECO:0000259" key="2">
    <source>
        <dbReference type="PROSITE" id="PS51384"/>
    </source>
</evidence>
<dbReference type="Pfam" id="PF04954">
    <property type="entry name" value="SIP"/>
    <property type="match status" value="1"/>
</dbReference>
<comment type="caution">
    <text evidence="3">The sequence shown here is derived from an EMBL/GenBank/DDBJ whole genome shotgun (WGS) entry which is preliminary data.</text>
</comment>
<dbReference type="PANTHER" id="PTHR30157:SF0">
    <property type="entry name" value="NADPH-DEPENDENT FERRIC-CHELATE REDUCTASE"/>
    <property type="match status" value="1"/>
</dbReference>
<dbReference type="Gene3D" id="3.40.50.80">
    <property type="entry name" value="Nucleotide-binding domain of ferredoxin-NADP reductase (FNR) module"/>
    <property type="match status" value="1"/>
</dbReference>
<dbReference type="Pfam" id="PF08021">
    <property type="entry name" value="FAD_binding_9"/>
    <property type="match status" value="1"/>
</dbReference>
<dbReference type="Proteomes" id="UP000315901">
    <property type="component" value="Unassembled WGS sequence"/>
</dbReference>
<evidence type="ECO:0000313" key="4">
    <source>
        <dbReference type="Proteomes" id="UP000315901"/>
    </source>
</evidence>
<dbReference type="AlphaFoldDB" id="A0A501WTY7"/>
<dbReference type="InterPro" id="IPR013113">
    <property type="entry name" value="SIP_FAD-bd"/>
</dbReference>
<proteinExistence type="inferred from homology"/>
<reference evidence="3 4" key="1">
    <citation type="submission" date="2019-06" db="EMBL/GenBank/DDBJ databases">
        <title>A novel bacterium of genus Marinomonas, isolated from coastal sand.</title>
        <authorList>
            <person name="Huang H."/>
            <person name="Mo K."/>
            <person name="Hu Y."/>
        </authorList>
    </citation>
    <scope>NUCLEOTIDE SEQUENCE [LARGE SCALE GENOMIC DNA]</scope>
    <source>
        <strain evidence="3 4">HB171799</strain>
    </source>
</reference>
<organism evidence="3 4">
    <name type="scientific">Maribrevibacterium harenarium</name>
    <dbReference type="NCBI Taxonomy" id="2589817"/>
    <lineage>
        <taxon>Bacteria</taxon>
        <taxon>Pseudomonadati</taxon>
        <taxon>Pseudomonadota</taxon>
        <taxon>Gammaproteobacteria</taxon>
        <taxon>Oceanospirillales</taxon>
        <taxon>Oceanospirillaceae</taxon>
        <taxon>Maribrevibacterium</taxon>
    </lineage>
</organism>
<dbReference type="InterPro" id="IPR039374">
    <property type="entry name" value="SIP_fam"/>
</dbReference>
<dbReference type="SUPFAM" id="SSF63380">
    <property type="entry name" value="Riboflavin synthase domain-like"/>
    <property type="match status" value="1"/>
</dbReference>
<dbReference type="PROSITE" id="PS51384">
    <property type="entry name" value="FAD_FR"/>
    <property type="match status" value="1"/>
</dbReference>
<feature type="domain" description="FAD-binding FR-type" evidence="2">
    <location>
        <begin position="29"/>
        <end position="135"/>
    </location>
</feature>
<sequence length="275" mass="30684">MSACIGHVCLHNRIILNYSIGDIVEKKGINAHPLQVVYKTQVTPNMLRITLKGNAVRDYPENHASGYIKLVFPQAEGRPLVRTYTIRAHQEDQIDVDFAIHGDHGDSGPACHWAQTCEIGDEILVGGPGPKKLAADAEHYLFIGDMTSLPAISVNLSQLPANAKGYAIVEITSESDKQSLPKPQGIEMIWVVNPHPGEESVLANKVRELDQDWSQTSIWAACEFSSMRSLRQYFFKELSLAKDKVYVSSYWKFGLSEDNHKVVKQQDALQAELEQ</sequence>
<evidence type="ECO:0000313" key="3">
    <source>
        <dbReference type="EMBL" id="TPE51594.1"/>
    </source>
</evidence>
<dbReference type="Gene3D" id="2.40.30.10">
    <property type="entry name" value="Translation factors"/>
    <property type="match status" value="1"/>
</dbReference>
<dbReference type="InterPro" id="IPR039261">
    <property type="entry name" value="FNR_nucleotide-bd"/>
</dbReference>
<dbReference type="EMBL" id="VFRR01000015">
    <property type="protein sequence ID" value="TPE51594.1"/>
    <property type="molecule type" value="Genomic_DNA"/>
</dbReference>
<dbReference type="InterPro" id="IPR017927">
    <property type="entry name" value="FAD-bd_FR_type"/>
</dbReference>
<protein>
    <submittedName>
        <fullName evidence="3">Siderophore-interacting protein</fullName>
    </submittedName>
</protein>
<dbReference type="InterPro" id="IPR017938">
    <property type="entry name" value="Riboflavin_synthase-like_b-brl"/>
</dbReference>
<dbReference type="CDD" id="cd06193">
    <property type="entry name" value="siderophore_interacting"/>
    <property type="match status" value="1"/>
</dbReference>
<comment type="similarity">
    <text evidence="1">Belongs to the SIP oxidoreductase family.</text>
</comment>
<dbReference type="GO" id="GO:0016491">
    <property type="term" value="F:oxidoreductase activity"/>
    <property type="evidence" value="ECO:0007669"/>
    <property type="project" value="InterPro"/>
</dbReference>
<dbReference type="OrthoDB" id="9814826at2"/>
<dbReference type="InterPro" id="IPR007037">
    <property type="entry name" value="SIP_rossman_dom"/>
</dbReference>
<keyword evidence="4" id="KW-1185">Reference proteome</keyword>
<dbReference type="PANTHER" id="PTHR30157">
    <property type="entry name" value="FERRIC REDUCTASE, NADPH-DEPENDENT"/>
    <property type="match status" value="1"/>
</dbReference>